<protein>
    <submittedName>
        <fullName evidence="1">Uncharacterized protein</fullName>
    </submittedName>
</protein>
<gene>
    <name evidence="1" type="ORF">GOBAR_AA02527</name>
</gene>
<evidence type="ECO:0000313" key="2">
    <source>
        <dbReference type="Proteomes" id="UP000239757"/>
    </source>
</evidence>
<dbReference type="Proteomes" id="UP000239757">
    <property type="component" value="Unassembled WGS sequence"/>
</dbReference>
<dbReference type="EMBL" id="KZ662875">
    <property type="protein sequence ID" value="PPS18053.1"/>
    <property type="molecule type" value="Genomic_DNA"/>
</dbReference>
<reference evidence="1 2" key="1">
    <citation type="submission" date="2015-01" db="EMBL/GenBank/DDBJ databases">
        <title>Genome of allotetraploid Gossypium barbadense reveals genomic plasticity and fiber elongation in cotton evolution.</title>
        <authorList>
            <person name="Chen X."/>
            <person name="Liu X."/>
            <person name="Zhao B."/>
            <person name="Zheng H."/>
            <person name="Hu Y."/>
            <person name="Lu G."/>
            <person name="Yang C."/>
            <person name="Chen J."/>
            <person name="Shan C."/>
            <person name="Zhang L."/>
            <person name="Zhou Y."/>
            <person name="Wang L."/>
            <person name="Guo W."/>
            <person name="Bai Y."/>
            <person name="Ruan J."/>
            <person name="Shangguan X."/>
            <person name="Mao Y."/>
            <person name="Jiang J."/>
            <person name="Zhu Y."/>
            <person name="Lei J."/>
            <person name="Kang H."/>
            <person name="Chen S."/>
            <person name="He X."/>
            <person name="Wang R."/>
            <person name="Wang Y."/>
            <person name="Chen J."/>
            <person name="Wang L."/>
            <person name="Yu S."/>
            <person name="Wang B."/>
            <person name="Wei J."/>
            <person name="Song S."/>
            <person name="Lu X."/>
            <person name="Gao Z."/>
            <person name="Gu W."/>
            <person name="Deng X."/>
            <person name="Ma D."/>
            <person name="Wang S."/>
            <person name="Liang W."/>
            <person name="Fang L."/>
            <person name="Cai C."/>
            <person name="Zhu X."/>
            <person name="Zhou B."/>
            <person name="Zhang Y."/>
            <person name="Chen Z."/>
            <person name="Xu S."/>
            <person name="Zhu R."/>
            <person name="Wang S."/>
            <person name="Zhang T."/>
            <person name="Zhao G."/>
        </authorList>
    </citation>
    <scope>NUCLEOTIDE SEQUENCE [LARGE SCALE GENOMIC DNA]</scope>
    <source>
        <strain evidence="2">cv. Xinhai21</strain>
        <tissue evidence="1">Leaf</tissue>
    </source>
</reference>
<dbReference type="AlphaFoldDB" id="A0A2P5YR73"/>
<name>A0A2P5YR73_GOSBA</name>
<accession>A0A2P5YR73</accession>
<sequence>MSFRLMADGKGDDVNKVEDVPVRHAPLEIGVVSVEDVDSLSPSCQSVGQDVCYDDLEMKGRAEFHRELEVCRLNDLKEELPRSPYLGVEPVIYEIAPPGVPKELEEGVTNLSEGRALDHRKWSCRRRTGVAGRARFGLARACALWAVGVHGRVLLRSLLPHPYSNVHVHVVLSALNTGGGHGCVAHSCLFDRLTYGHVAWPWPLIASCVREKFCPIFTRSYRTA</sequence>
<organism evidence="1 2">
    <name type="scientific">Gossypium barbadense</name>
    <name type="common">Sea Island cotton</name>
    <name type="synonym">Hibiscus barbadensis</name>
    <dbReference type="NCBI Taxonomy" id="3634"/>
    <lineage>
        <taxon>Eukaryota</taxon>
        <taxon>Viridiplantae</taxon>
        <taxon>Streptophyta</taxon>
        <taxon>Embryophyta</taxon>
        <taxon>Tracheophyta</taxon>
        <taxon>Spermatophyta</taxon>
        <taxon>Magnoliopsida</taxon>
        <taxon>eudicotyledons</taxon>
        <taxon>Gunneridae</taxon>
        <taxon>Pentapetalae</taxon>
        <taxon>rosids</taxon>
        <taxon>malvids</taxon>
        <taxon>Malvales</taxon>
        <taxon>Malvaceae</taxon>
        <taxon>Malvoideae</taxon>
        <taxon>Gossypium</taxon>
    </lineage>
</organism>
<evidence type="ECO:0000313" key="1">
    <source>
        <dbReference type="EMBL" id="PPS18053.1"/>
    </source>
</evidence>
<proteinExistence type="predicted"/>